<evidence type="ECO:0000313" key="3">
    <source>
        <dbReference type="Proteomes" id="UP001164746"/>
    </source>
</evidence>
<feature type="transmembrane region" description="Helical" evidence="1">
    <location>
        <begin position="57"/>
        <end position="81"/>
    </location>
</feature>
<evidence type="ECO:0000313" key="2">
    <source>
        <dbReference type="EMBL" id="WAR00429.1"/>
    </source>
</evidence>
<sequence length="145" mass="16795">IDHFDIIFRFECVNIDNCHIFPHPSCRRRWWDRFQMMPREQVSSSATFQAVFRFFKVICYMFFIIALVCSAAVSKLCVLLMTSGITKDPQPEHNWPAKTQLVISMCFPYGIWFLVYSAKSLFGSTAWPSLPLLTSVGFHSSVILK</sequence>
<dbReference type="Proteomes" id="UP001164746">
    <property type="component" value="Chromosome 3"/>
</dbReference>
<feature type="non-terminal residue" evidence="2">
    <location>
        <position position="1"/>
    </location>
</feature>
<proteinExistence type="predicted"/>
<keyword evidence="3" id="KW-1185">Reference proteome</keyword>
<name>A0ABY7DTL5_MYAAR</name>
<keyword evidence="1" id="KW-1133">Transmembrane helix</keyword>
<reference evidence="2" key="1">
    <citation type="submission" date="2022-11" db="EMBL/GenBank/DDBJ databases">
        <title>Centuries of genome instability and evolution in soft-shell clam transmissible cancer (bioRxiv).</title>
        <authorList>
            <person name="Hart S.F.M."/>
            <person name="Yonemitsu M.A."/>
            <person name="Giersch R.M."/>
            <person name="Beal B.F."/>
            <person name="Arriagada G."/>
            <person name="Davis B.W."/>
            <person name="Ostrander E.A."/>
            <person name="Goff S.P."/>
            <person name="Metzger M.J."/>
        </authorList>
    </citation>
    <scope>NUCLEOTIDE SEQUENCE</scope>
    <source>
        <strain evidence="2">MELC-2E11</strain>
        <tissue evidence="2">Siphon/mantle</tissue>
    </source>
</reference>
<keyword evidence="1" id="KW-0812">Transmembrane</keyword>
<organism evidence="2 3">
    <name type="scientific">Mya arenaria</name>
    <name type="common">Soft-shell clam</name>
    <dbReference type="NCBI Taxonomy" id="6604"/>
    <lineage>
        <taxon>Eukaryota</taxon>
        <taxon>Metazoa</taxon>
        <taxon>Spiralia</taxon>
        <taxon>Lophotrochozoa</taxon>
        <taxon>Mollusca</taxon>
        <taxon>Bivalvia</taxon>
        <taxon>Autobranchia</taxon>
        <taxon>Heteroconchia</taxon>
        <taxon>Euheterodonta</taxon>
        <taxon>Imparidentia</taxon>
        <taxon>Neoheterodontei</taxon>
        <taxon>Myida</taxon>
        <taxon>Myoidea</taxon>
        <taxon>Myidae</taxon>
        <taxon>Mya</taxon>
    </lineage>
</organism>
<protein>
    <submittedName>
        <fullName evidence="2">Uncharacterized protein</fullName>
    </submittedName>
</protein>
<gene>
    <name evidence="2" type="ORF">MAR_024801</name>
</gene>
<dbReference type="EMBL" id="CP111014">
    <property type="protein sequence ID" value="WAR00429.1"/>
    <property type="molecule type" value="Genomic_DNA"/>
</dbReference>
<keyword evidence="1" id="KW-0472">Membrane</keyword>
<evidence type="ECO:0000256" key="1">
    <source>
        <dbReference type="SAM" id="Phobius"/>
    </source>
</evidence>
<feature type="transmembrane region" description="Helical" evidence="1">
    <location>
        <begin position="101"/>
        <end position="118"/>
    </location>
</feature>
<accession>A0ABY7DTL5</accession>